<dbReference type="InterPro" id="IPR036046">
    <property type="entry name" value="Acylphosphatase-like_dom_sf"/>
</dbReference>
<evidence type="ECO:0000313" key="10">
    <source>
        <dbReference type="Proteomes" id="UP000284177"/>
    </source>
</evidence>
<evidence type="ECO:0000256" key="4">
    <source>
        <dbReference type="ARBA" id="ARBA00047645"/>
    </source>
</evidence>
<dbReference type="PANTHER" id="PTHR47268:SF4">
    <property type="entry name" value="ACYLPHOSPHATASE"/>
    <property type="match status" value="1"/>
</dbReference>
<dbReference type="InterPro" id="IPR017968">
    <property type="entry name" value="Acylphosphatase_CS"/>
</dbReference>
<dbReference type="RefSeq" id="WP_120167209.1">
    <property type="nucleotide sequence ID" value="NZ_MCIB01000002.1"/>
</dbReference>
<organism evidence="9 10">
    <name type="scientific">Thermohalobacter berrensis</name>
    <dbReference type="NCBI Taxonomy" id="99594"/>
    <lineage>
        <taxon>Bacteria</taxon>
        <taxon>Bacillati</taxon>
        <taxon>Bacillota</taxon>
        <taxon>Tissierellia</taxon>
        <taxon>Tissierellales</taxon>
        <taxon>Thermohalobacteraceae</taxon>
        <taxon>Thermohalobacter</taxon>
    </lineage>
</organism>
<dbReference type="GO" id="GO:0003998">
    <property type="term" value="F:acylphosphatase activity"/>
    <property type="evidence" value="ECO:0007669"/>
    <property type="project" value="UniProtKB-EC"/>
</dbReference>
<dbReference type="PROSITE" id="PS00150">
    <property type="entry name" value="ACYLPHOSPHATASE_1"/>
    <property type="match status" value="1"/>
</dbReference>
<dbReference type="InterPro" id="IPR020456">
    <property type="entry name" value="Acylphosphatase"/>
</dbReference>
<keyword evidence="10" id="KW-1185">Reference proteome</keyword>
<dbReference type="Pfam" id="PF00708">
    <property type="entry name" value="Acylphosphatase"/>
    <property type="match status" value="1"/>
</dbReference>
<dbReference type="EMBL" id="MCIB01000002">
    <property type="protein sequence ID" value="RKD34193.1"/>
    <property type="molecule type" value="Genomic_DNA"/>
</dbReference>
<comment type="caution">
    <text evidence="9">The sequence shown here is derived from an EMBL/GenBank/DDBJ whole genome shotgun (WGS) entry which is preliminary data.</text>
</comment>
<evidence type="ECO:0000256" key="6">
    <source>
        <dbReference type="RuleBase" id="RU000553"/>
    </source>
</evidence>
<evidence type="ECO:0000256" key="1">
    <source>
        <dbReference type="ARBA" id="ARBA00005614"/>
    </source>
</evidence>
<dbReference type="PROSITE" id="PS00151">
    <property type="entry name" value="ACYLPHOSPHATASE_2"/>
    <property type="match status" value="1"/>
</dbReference>
<dbReference type="PANTHER" id="PTHR47268">
    <property type="entry name" value="ACYLPHOSPHATASE"/>
    <property type="match status" value="1"/>
</dbReference>
<dbReference type="OrthoDB" id="9808093at2"/>
<dbReference type="Gene3D" id="3.30.70.100">
    <property type="match status" value="1"/>
</dbReference>
<feature type="domain" description="Acylphosphatase-like" evidence="8">
    <location>
        <begin position="3"/>
        <end position="90"/>
    </location>
</feature>
<feature type="active site" evidence="5">
    <location>
        <position position="36"/>
    </location>
</feature>
<comment type="similarity">
    <text evidence="1 7">Belongs to the acylphosphatase family.</text>
</comment>
<keyword evidence="5 6" id="KW-0378">Hydrolase</keyword>
<comment type="catalytic activity">
    <reaction evidence="4 5 6">
        <text>an acyl phosphate + H2O = a carboxylate + phosphate + H(+)</text>
        <dbReference type="Rhea" id="RHEA:14965"/>
        <dbReference type="ChEBI" id="CHEBI:15377"/>
        <dbReference type="ChEBI" id="CHEBI:15378"/>
        <dbReference type="ChEBI" id="CHEBI:29067"/>
        <dbReference type="ChEBI" id="CHEBI:43474"/>
        <dbReference type="ChEBI" id="CHEBI:59918"/>
        <dbReference type="EC" id="3.6.1.7"/>
    </reaction>
</comment>
<protein>
    <recommendedName>
        <fullName evidence="3 5">Acylphosphatase</fullName>
        <ecNumber evidence="2 5">3.6.1.7</ecNumber>
    </recommendedName>
</protein>
<sequence length="90" mass="10266">MVRYHIIVKGLVQGVGFRFYAKQNAIMSNIKGWVKNNIDGTVEIDAQGDKANIDNFVKAIKKGSPFSKVESLDIKELPKLQNYESFEIRY</sequence>
<proteinExistence type="inferred from homology"/>
<reference evidence="9 10" key="1">
    <citation type="submission" date="2016-08" db="EMBL/GenBank/DDBJ databases">
        <title>Novel Firmicutes and Novel Genomes.</title>
        <authorList>
            <person name="Poppleton D.I."/>
            <person name="Gribaldo S."/>
        </authorList>
    </citation>
    <scope>NUCLEOTIDE SEQUENCE [LARGE SCALE GENOMIC DNA]</scope>
    <source>
        <strain evidence="9 10">CTT3</strain>
    </source>
</reference>
<dbReference type="PROSITE" id="PS51160">
    <property type="entry name" value="ACYLPHOSPHATASE_3"/>
    <property type="match status" value="1"/>
</dbReference>
<accession>A0A419T9P8</accession>
<dbReference type="EC" id="3.6.1.7" evidence="2 5"/>
<evidence type="ECO:0000256" key="3">
    <source>
        <dbReference type="ARBA" id="ARBA00015991"/>
    </source>
</evidence>
<evidence type="ECO:0000256" key="5">
    <source>
        <dbReference type="PROSITE-ProRule" id="PRU00520"/>
    </source>
</evidence>
<evidence type="ECO:0000259" key="8">
    <source>
        <dbReference type="PROSITE" id="PS51160"/>
    </source>
</evidence>
<name>A0A419T9P8_9FIRM</name>
<gene>
    <name evidence="9" type="ORF">BET03_07845</name>
</gene>
<evidence type="ECO:0000256" key="7">
    <source>
        <dbReference type="RuleBase" id="RU004168"/>
    </source>
</evidence>
<dbReference type="SUPFAM" id="SSF54975">
    <property type="entry name" value="Acylphosphatase/BLUF domain-like"/>
    <property type="match status" value="1"/>
</dbReference>
<evidence type="ECO:0000256" key="2">
    <source>
        <dbReference type="ARBA" id="ARBA00012150"/>
    </source>
</evidence>
<dbReference type="Proteomes" id="UP000284177">
    <property type="component" value="Unassembled WGS sequence"/>
</dbReference>
<feature type="active site" evidence="5">
    <location>
        <position position="18"/>
    </location>
</feature>
<evidence type="ECO:0000313" key="9">
    <source>
        <dbReference type="EMBL" id="RKD34193.1"/>
    </source>
</evidence>
<dbReference type="AlphaFoldDB" id="A0A419T9P8"/>
<dbReference type="InterPro" id="IPR001792">
    <property type="entry name" value="Acylphosphatase-like_dom"/>
</dbReference>